<dbReference type="Pfam" id="PF01997">
    <property type="entry name" value="Translin"/>
    <property type="match status" value="1"/>
</dbReference>
<evidence type="ECO:0000313" key="3">
    <source>
        <dbReference type="EMBL" id="CAG7722653.1"/>
    </source>
</evidence>
<dbReference type="EMBL" id="CAJVCH010091277">
    <property type="protein sequence ID" value="CAG7722653.1"/>
    <property type="molecule type" value="Genomic_DNA"/>
</dbReference>
<feature type="binding site" evidence="1">
    <location>
        <position position="103"/>
    </location>
    <ligand>
        <name>Mg(2+)</name>
        <dbReference type="ChEBI" id="CHEBI:18420"/>
    </ligand>
</feature>
<dbReference type="Proteomes" id="UP000708208">
    <property type="component" value="Unassembled WGS sequence"/>
</dbReference>
<dbReference type="OrthoDB" id="31005at2759"/>
<feature type="compositionally biased region" description="Polar residues" evidence="2">
    <location>
        <begin position="141"/>
        <end position="156"/>
    </location>
</feature>
<proteinExistence type="predicted"/>
<evidence type="ECO:0000256" key="1">
    <source>
        <dbReference type="PIRSR" id="PIRSR602848-1"/>
    </source>
</evidence>
<dbReference type="AlphaFoldDB" id="A0A8J2JP52"/>
<dbReference type="InterPro" id="IPR002848">
    <property type="entry name" value="Translin_fam"/>
</dbReference>
<sequence>MASNNLVDIFRVISQELDARNDKTERIVKLSRDITIESKRTISLLQRSQLQSTAERLATFQKAEYNLARVRKNNFYKLARELENESPFYFNRSYTFGLQEYIEAISFLYYLQKGTLIAHKEVQRSLVFQDVGNPGEKRPNEISSDGKGNTPENNNSVVKDISEKKRISVHVSQHDYILGLMDLTGELMRATINANPVESIQFVQDTNNFLQLVYQGSLALYGYRTKELSRKMSTLLSSVLKIESYVYSLKIRELDTFGGALTTKPIFVDAFGDQQNRHYNDDYDSGTD</sequence>
<reference evidence="3" key="1">
    <citation type="submission" date="2021-06" db="EMBL/GenBank/DDBJ databases">
        <authorList>
            <person name="Hodson N. C."/>
            <person name="Mongue J. A."/>
            <person name="Jaron S. K."/>
        </authorList>
    </citation>
    <scope>NUCLEOTIDE SEQUENCE</scope>
</reference>
<gene>
    <name evidence="3" type="ORF">AFUS01_LOCUS11779</name>
</gene>
<dbReference type="CDD" id="cd14820">
    <property type="entry name" value="TRAX"/>
    <property type="match status" value="1"/>
</dbReference>
<evidence type="ECO:0008006" key="5">
    <source>
        <dbReference type="Google" id="ProtNLM"/>
    </source>
</evidence>
<protein>
    <recommendedName>
        <fullName evidence="5">Translin</fullName>
    </recommendedName>
</protein>
<feature type="region of interest" description="Disordered" evidence="2">
    <location>
        <begin position="131"/>
        <end position="156"/>
    </location>
</feature>
<comment type="caution">
    <text evidence="3">The sequence shown here is derived from an EMBL/GenBank/DDBJ whole genome shotgun (WGS) entry which is preliminary data.</text>
</comment>
<feature type="binding site" evidence="1">
    <location>
        <position position="186"/>
    </location>
    <ligand>
        <name>Mg(2+)</name>
        <dbReference type="ChEBI" id="CHEBI:18420"/>
    </ligand>
</feature>
<dbReference type="GO" id="GO:0046872">
    <property type="term" value="F:metal ion binding"/>
    <property type="evidence" value="ECO:0007669"/>
    <property type="project" value="UniProtKB-KW"/>
</dbReference>
<name>A0A8J2JP52_9HEXA</name>
<organism evidence="3 4">
    <name type="scientific">Allacma fusca</name>
    <dbReference type="NCBI Taxonomy" id="39272"/>
    <lineage>
        <taxon>Eukaryota</taxon>
        <taxon>Metazoa</taxon>
        <taxon>Ecdysozoa</taxon>
        <taxon>Arthropoda</taxon>
        <taxon>Hexapoda</taxon>
        <taxon>Collembola</taxon>
        <taxon>Symphypleona</taxon>
        <taxon>Sminthuridae</taxon>
        <taxon>Allacma</taxon>
    </lineage>
</organism>
<dbReference type="GO" id="GO:0043565">
    <property type="term" value="F:sequence-specific DNA binding"/>
    <property type="evidence" value="ECO:0007669"/>
    <property type="project" value="InterPro"/>
</dbReference>
<keyword evidence="1" id="KW-0479">Metal-binding</keyword>
<keyword evidence="4" id="KW-1185">Reference proteome</keyword>
<dbReference type="PANTHER" id="PTHR10741">
    <property type="entry name" value="TRANSLIN AND TRANSLIN ASSOCIATED PROTEIN X"/>
    <property type="match status" value="1"/>
</dbReference>
<evidence type="ECO:0000313" key="4">
    <source>
        <dbReference type="Proteomes" id="UP000708208"/>
    </source>
</evidence>
<accession>A0A8J2JP52</accession>
<evidence type="ECO:0000256" key="2">
    <source>
        <dbReference type="SAM" id="MobiDB-lite"/>
    </source>
</evidence>
<keyword evidence="1" id="KW-0460">Magnesium</keyword>